<dbReference type="GO" id="GO:0008233">
    <property type="term" value="F:peptidase activity"/>
    <property type="evidence" value="ECO:0007669"/>
    <property type="project" value="UniProtKB-KW"/>
</dbReference>
<proteinExistence type="predicted"/>
<dbReference type="Proteomes" id="UP000471082">
    <property type="component" value="Unassembled WGS sequence"/>
</dbReference>
<evidence type="ECO:0000259" key="1">
    <source>
        <dbReference type="Pfam" id="PF17804"/>
    </source>
</evidence>
<dbReference type="GO" id="GO:0006508">
    <property type="term" value="P:proteolysis"/>
    <property type="evidence" value="ECO:0007669"/>
    <property type="project" value="UniProtKB-KW"/>
</dbReference>
<keyword evidence="2" id="KW-0378">Hydrolase</keyword>
<evidence type="ECO:0000313" key="3">
    <source>
        <dbReference type="Proteomes" id="UP000471082"/>
    </source>
</evidence>
<dbReference type="InterPro" id="IPR040573">
    <property type="entry name" value="TSP_N"/>
</dbReference>
<protein>
    <submittedName>
        <fullName evidence="2">Tail-specific protease</fullName>
    </submittedName>
</protein>
<sequence length="126" mass="14595">ITSFAPLEAGVGDALRGGKLDPAFQVFSVYKKRVDQRVKYARDLLKQDFDFTGSDKFEYDRKDVPWAADDKQLDVLWRQSVMNDWLRLKLAGKKPEDIRKTLDKRYAALADSVNELKAEDVFQFFV</sequence>
<comment type="caution">
    <text evidence="2">The sequence shown here is derived from an EMBL/GenBank/DDBJ whole genome shotgun (WGS) entry which is preliminary data.</text>
</comment>
<accession>A0A7X5N2P3</accession>
<keyword evidence="2" id="KW-0645">Protease</keyword>
<name>A0A7X5N2P3_XANPE</name>
<feature type="non-terminal residue" evidence="2">
    <location>
        <position position="126"/>
    </location>
</feature>
<dbReference type="AlphaFoldDB" id="A0A7X5N2P3"/>
<dbReference type="Pfam" id="PF17804">
    <property type="entry name" value="TSP_NTD"/>
    <property type="match status" value="1"/>
</dbReference>
<evidence type="ECO:0000313" key="2">
    <source>
        <dbReference type="EMBL" id="NEL80278.1"/>
    </source>
</evidence>
<dbReference type="EMBL" id="JAAGYU010001414">
    <property type="protein sequence ID" value="NEL80278.1"/>
    <property type="molecule type" value="Genomic_DNA"/>
</dbReference>
<feature type="domain" description="Tail specific protease N-terminal" evidence="1">
    <location>
        <begin position="1"/>
        <end position="125"/>
    </location>
</feature>
<feature type="non-terminal residue" evidence="2">
    <location>
        <position position="1"/>
    </location>
</feature>
<organism evidence="2 3">
    <name type="scientific">Xanthomonas perforans</name>
    <dbReference type="NCBI Taxonomy" id="442694"/>
    <lineage>
        <taxon>Bacteria</taxon>
        <taxon>Pseudomonadati</taxon>
        <taxon>Pseudomonadota</taxon>
        <taxon>Gammaproteobacteria</taxon>
        <taxon>Lysobacterales</taxon>
        <taxon>Lysobacteraceae</taxon>
        <taxon>Xanthomonas</taxon>
    </lineage>
</organism>
<gene>
    <name evidence="2" type="ORF">G3W61_29005</name>
</gene>
<reference evidence="2 3" key="1">
    <citation type="submission" date="2019-11" db="EMBL/GenBank/DDBJ databases">
        <title>Genome-resolved metagenomics to study the prevalence of co-infection and intraspecific heterogeneity among plant pathogen metapopulations.</title>
        <authorList>
            <person name="Newberry E."/>
            <person name="Bhandari R."/>
            <person name="Kemble J."/>
            <person name="Sikora E."/>
            <person name="Potnis N."/>
        </authorList>
    </citation>
    <scope>NUCLEOTIDE SEQUENCE [LARGE SCALE GENOMIC DNA]</scope>
    <source>
        <strain evidence="2">Xp_Tom_Tuscaloosa_18b</strain>
    </source>
</reference>